<dbReference type="AlphaFoldDB" id="A0A4U6SB43"/>
<dbReference type="GO" id="GO:0008726">
    <property type="term" value="F:alkanesulfonate monooxygenase activity"/>
    <property type="evidence" value="ECO:0007669"/>
    <property type="project" value="TreeGrafter"/>
</dbReference>
<gene>
    <name evidence="6" type="ORF">FDV58_09985</name>
</gene>
<dbReference type="InterPro" id="IPR036661">
    <property type="entry name" value="Luciferase-like_sf"/>
</dbReference>
<evidence type="ECO:0000259" key="5">
    <source>
        <dbReference type="Pfam" id="PF00296"/>
    </source>
</evidence>
<evidence type="ECO:0000256" key="4">
    <source>
        <dbReference type="ARBA" id="ARBA00023033"/>
    </source>
</evidence>
<keyword evidence="2" id="KW-0288">FMN</keyword>
<protein>
    <submittedName>
        <fullName evidence="6">LLM class flavin-dependent oxidoreductase</fullName>
    </submittedName>
</protein>
<keyword evidence="1" id="KW-0285">Flavoprotein</keyword>
<dbReference type="SUPFAM" id="SSF51679">
    <property type="entry name" value="Bacterial luciferase-like"/>
    <property type="match status" value="1"/>
</dbReference>
<keyword evidence="4" id="KW-0503">Monooxygenase</keyword>
<keyword evidence="3" id="KW-0560">Oxidoreductase</keyword>
<organism evidence="6 7">
    <name type="scientific">Bradyrhizobium elkanii</name>
    <dbReference type="NCBI Taxonomy" id="29448"/>
    <lineage>
        <taxon>Bacteria</taxon>
        <taxon>Pseudomonadati</taxon>
        <taxon>Pseudomonadota</taxon>
        <taxon>Alphaproteobacteria</taxon>
        <taxon>Hyphomicrobiales</taxon>
        <taxon>Nitrobacteraceae</taxon>
        <taxon>Bradyrhizobium</taxon>
    </lineage>
</organism>
<evidence type="ECO:0000313" key="7">
    <source>
        <dbReference type="Proteomes" id="UP000305095"/>
    </source>
</evidence>
<dbReference type="Proteomes" id="UP000305095">
    <property type="component" value="Unassembled WGS sequence"/>
</dbReference>
<dbReference type="CDD" id="cd01094">
    <property type="entry name" value="Alkanesulfonate_monoxygenase"/>
    <property type="match status" value="1"/>
</dbReference>
<dbReference type="InterPro" id="IPR011251">
    <property type="entry name" value="Luciferase-like_dom"/>
</dbReference>
<evidence type="ECO:0000313" key="6">
    <source>
        <dbReference type="EMBL" id="TKV81966.1"/>
    </source>
</evidence>
<dbReference type="GO" id="GO:0046306">
    <property type="term" value="P:alkanesulfonate catabolic process"/>
    <property type="evidence" value="ECO:0007669"/>
    <property type="project" value="TreeGrafter"/>
</dbReference>
<dbReference type="EMBL" id="SZZP01000005">
    <property type="protein sequence ID" value="TKV81966.1"/>
    <property type="molecule type" value="Genomic_DNA"/>
</dbReference>
<evidence type="ECO:0000256" key="3">
    <source>
        <dbReference type="ARBA" id="ARBA00023002"/>
    </source>
</evidence>
<evidence type="ECO:0000256" key="1">
    <source>
        <dbReference type="ARBA" id="ARBA00022630"/>
    </source>
</evidence>
<dbReference type="PANTHER" id="PTHR42847">
    <property type="entry name" value="ALKANESULFONATE MONOOXYGENASE"/>
    <property type="match status" value="1"/>
</dbReference>
<feature type="domain" description="Luciferase-like" evidence="5">
    <location>
        <begin position="7"/>
        <end position="321"/>
    </location>
</feature>
<reference evidence="6 7" key="1">
    <citation type="submission" date="2019-05" db="EMBL/GenBank/DDBJ databases">
        <title>Draft Genome of Bradyrhizobium elkanii strain SEMIA 938, Used in Commercial Inoculants for Lupinus spp. in Brazil.</title>
        <authorList>
            <person name="Hungria M."/>
            <person name="Delamuta J.R.M."/>
            <person name="Ribeiro R.A."/>
            <person name="Nogueira M.A."/>
        </authorList>
    </citation>
    <scope>NUCLEOTIDE SEQUENCE [LARGE SCALE GENOMIC DNA]</scope>
    <source>
        <strain evidence="6 7">Semia 938</strain>
    </source>
</reference>
<proteinExistence type="predicted"/>
<evidence type="ECO:0000256" key="2">
    <source>
        <dbReference type="ARBA" id="ARBA00022643"/>
    </source>
</evidence>
<comment type="caution">
    <text evidence="6">The sequence shown here is derived from an EMBL/GenBank/DDBJ whole genome shotgun (WGS) entry which is preliminary data.</text>
</comment>
<dbReference type="Pfam" id="PF00296">
    <property type="entry name" value="Bac_luciferase"/>
    <property type="match status" value="1"/>
</dbReference>
<dbReference type="InterPro" id="IPR050172">
    <property type="entry name" value="SsuD_RutA_monooxygenase"/>
</dbReference>
<accession>A0A4U6SB43</accession>
<dbReference type="PANTHER" id="PTHR42847:SF4">
    <property type="entry name" value="ALKANESULFONATE MONOOXYGENASE-RELATED"/>
    <property type="match status" value="1"/>
</dbReference>
<dbReference type="Gene3D" id="3.20.20.30">
    <property type="entry name" value="Luciferase-like domain"/>
    <property type="match status" value="1"/>
</dbReference>
<dbReference type="RefSeq" id="WP_137478100.1">
    <property type="nucleotide sequence ID" value="NZ_SZZP01000005.1"/>
</dbReference>
<sequence length="364" mass="40258">MSTRPLRFGIWALVHGSRAAYQDPQEPYDASWERNRDLVLAAEALGYDSTLIAQHTINPHQEDLDQLEAWSAAAAVAALTSRIEIIAAIKPYLYQPVVLAKLALGIENISRGRFAINLVNAWNRPELDKAGIGFAEHDARYAYGREWIRIVSRLMQGERLTYKGEHFDVRDYLLRPTSLYRPRPLIYVGGESEPARALVADYGDVWFINGQPLEDVAGLIADVAARPRTSAPLRFGLSAFVIARQTQAEAQAAYERLLELSRKDAPVKAIQRQNTDPKVVMMQTMQKTERVGSNGGTAAGLVGSYDEVAARIGAFHAAGIELFMLQFQPFEAEMERFAKEIIPRVRGASSLVANGSSTCLAGSR</sequence>
<name>A0A4U6SB43_BRAEL</name>